<feature type="transmembrane region" description="Helical" evidence="2">
    <location>
        <begin position="173"/>
        <end position="194"/>
    </location>
</feature>
<proteinExistence type="predicted"/>
<keyword evidence="4" id="KW-1185">Reference proteome</keyword>
<comment type="caution">
    <text evidence="3">The sequence shown here is derived from an EMBL/GenBank/DDBJ whole genome shotgun (WGS) entry which is preliminary data.</text>
</comment>
<dbReference type="Proteomes" id="UP001295423">
    <property type="component" value="Unassembled WGS sequence"/>
</dbReference>
<name>A0AAD2CQE0_9STRA</name>
<feature type="transmembrane region" description="Helical" evidence="2">
    <location>
        <begin position="214"/>
        <end position="231"/>
    </location>
</feature>
<evidence type="ECO:0000313" key="3">
    <source>
        <dbReference type="EMBL" id="CAJ1939179.1"/>
    </source>
</evidence>
<evidence type="ECO:0000256" key="2">
    <source>
        <dbReference type="SAM" id="Phobius"/>
    </source>
</evidence>
<feature type="region of interest" description="Disordered" evidence="1">
    <location>
        <begin position="1"/>
        <end position="24"/>
    </location>
</feature>
<protein>
    <submittedName>
        <fullName evidence="3">Uncharacterized protein</fullName>
    </submittedName>
</protein>
<dbReference type="AlphaFoldDB" id="A0AAD2CQE0"/>
<sequence>MGSSTGNGEAVSEQARSDKPFPITEIRTSQATPKPATAFLRFLSYGLPWAAWLLNVALLITPRYQKADISLCLGGDFLQEQLVATGNTNATTLPSLCEYRAYHLGIVRSTEELTGASALSAEDDINDLAADDFFNSFALGASSVPVTLGCILMCICCGPVLLGEFAKGQSMLWNISFLVHFISALFSALTMLFLQTDMCQEDQICTTLQENDRYSAMTSSILGFNGAIAALNDGDSDPINVECQQTCSVDAGFYLSIVTTVLWLSAFGGTVMLKKANAKIHP</sequence>
<feature type="transmembrane region" description="Helical" evidence="2">
    <location>
        <begin position="251"/>
        <end position="273"/>
    </location>
</feature>
<evidence type="ECO:0000313" key="4">
    <source>
        <dbReference type="Proteomes" id="UP001295423"/>
    </source>
</evidence>
<feature type="transmembrane region" description="Helical" evidence="2">
    <location>
        <begin position="42"/>
        <end position="61"/>
    </location>
</feature>
<keyword evidence="2" id="KW-1133">Transmembrane helix</keyword>
<dbReference type="EMBL" id="CAKOGP040000779">
    <property type="protein sequence ID" value="CAJ1939179.1"/>
    <property type="molecule type" value="Genomic_DNA"/>
</dbReference>
<keyword evidence="2" id="KW-0812">Transmembrane</keyword>
<keyword evidence="2" id="KW-0472">Membrane</keyword>
<accession>A0AAD2CQE0</accession>
<organism evidence="3 4">
    <name type="scientific">Cylindrotheca closterium</name>
    <dbReference type="NCBI Taxonomy" id="2856"/>
    <lineage>
        <taxon>Eukaryota</taxon>
        <taxon>Sar</taxon>
        <taxon>Stramenopiles</taxon>
        <taxon>Ochrophyta</taxon>
        <taxon>Bacillariophyta</taxon>
        <taxon>Bacillariophyceae</taxon>
        <taxon>Bacillariophycidae</taxon>
        <taxon>Bacillariales</taxon>
        <taxon>Bacillariaceae</taxon>
        <taxon>Cylindrotheca</taxon>
    </lineage>
</organism>
<gene>
    <name evidence="3" type="ORF">CYCCA115_LOCUS6467</name>
</gene>
<evidence type="ECO:0000256" key="1">
    <source>
        <dbReference type="SAM" id="MobiDB-lite"/>
    </source>
</evidence>
<reference evidence="3" key="1">
    <citation type="submission" date="2023-08" db="EMBL/GenBank/DDBJ databases">
        <authorList>
            <person name="Audoor S."/>
            <person name="Bilcke G."/>
        </authorList>
    </citation>
    <scope>NUCLEOTIDE SEQUENCE</scope>
</reference>
<feature type="transmembrane region" description="Helical" evidence="2">
    <location>
        <begin position="137"/>
        <end position="161"/>
    </location>
</feature>